<evidence type="ECO:0000313" key="2">
    <source>
        <dbReference type="EMBL" id="MDI3405411.1"/>
    </source>
</evidence>
<dbReference type="EMBL" id="JASCIQ010000016">
    <property type="protein sequence ID" value="MDI3405411.1"/>
    <property type="molecule type" value="Genomic_DNA"/>
</dbReference>
<sequence length="81" mass="8966">MTGSSACPCCGLLTLERRGRHEICKVCFWEDDGPAERDPESWGGGPNGVTLAEARRNFEAFGASEERLVQFVRRPLAEELP</sequence>
<name>A0ABT6SB32_9ACTN</name>
<comment type="caution">
    <text evidence="2">The sequence shown here is derived from an EMBL/GenBank/DDBJ whole genome shotgun (WGS) entry which is preliminary data.</text>
</comment>
<dbReference type="RefSeq" id="WP_282543357.1">
    <property type="nucleotide sequence ID" value="NZ_JASCIQ010000016.1"/>
</dbReference>
<keyword evidence="3" id="KW-1185">Reference proteome</keyword>
<evidence type="ECO:0000259" key="1">
    <source>
        <dbReference type="Pfam" id="PF14206"/>
    </source>
</evidence>
<dbReference type="InterPro" id="IPR025983">
    <property type="entry name" value="Cys_rich_CPCC"/>
</dbReference>
<gene>
    <name evidence="2" type="ORF">QIS96_16480</name>
</gene>
<dbReference type="Proteomes" id="UP001223978">
    <property type="component" value="Unassembled WGS sequence"/>
</dbReference>
<organism evidence="2 3">
    <name type="scientific">Streptomyces cavernicola</name>
    <dbReference type="NCBI Taxonomy" id="3043613"/>
    <lineage>
        <taxon>Bacteria</taxon>
        <taxon>Bacillati</taxon>
        <taxon>Actinomycetota</taxon>
        <taxon>Actinomycetes</taxon>
        <taxon>Kitasatosporales</taxon>
        <taxon>Streptomycetaceae</taxon>
        <taxon>Streptomyces</taxon>
    </lineage>
</organism>
<evidence type="ECO:0000313" key="3">
    <source>
        <dbReference type="Proteomes" id="UP001223978"/>
    </source>
</evidence>
<protein>
    <submittedName>
        <fullName evidence="2">CPCC family cysteine-rich protein</fullName>
    </submittedName>
</protein>
<reference evidence="2 3" key="1">
    <citation type="submission" date="2023-05" db="EMBL/GenBank/DDBJ databases">
        <title>Draft genome sequence of Streptomyces sp. B-S-A6 isolated from a cave soil in Thailand.</title>
        <authorList>
            <person name="Chamroensaksri N."/>
            <person name="Muangham S."/>
        </authorList>
    </citation>
    <scope>NUCLEOTIDE SEQUENCE [LARGE SCALE GENOMIC DNA]</scope>
    <source>
        <strain evidence="2 3">B-S-A6</strain>
    </source>
</reference>
<proteinExistence type="predicted"/>
<dbReference type="Pfam" id="PF14206">
    <property type="entry name" value="Cys_rich_CPCC"/>
    <property type="match status" value="1"/>
</dbReference>
<feature type="domain" description="Cysteine-rich CPCC" evidence="1">
    <location>
        <begin position="6"/>
        <end position="79"/>
    </location>
</feature>
<accession>A0ABT6SB32</accession>